<keyword evidence="6" id="KW-0067">ATP-binding</keyword>
<dbReference type="SUPFAM" id="SSF48452">
    <property type="entry name" value="TPR-like"/>
    <property type="match status" value="1"/>
</dbReference>
<comment type="caution">
    <text evidence="9">The sequence shown here is derived from an EMBL/GenBank/DDBJ whole genome shotgun (WGS) entry which is preliminary data.</text>
</comment>
<dbReference type="Gene3D" id="1.10.510.10">
    <property type="entry name" value="Transferase(Phosphotransferase) domain 1"/>
    <property type="match status" value="1"/>
</dbReference>
<dbReference type="InterPro" id="IPR011990">
    <property type="entry name" value="TPR-like_helical_dom_sf"/>
</dbReference>
<dbReference type="SUPFAM" id="SSF56112">
    <property type="entry name" value="Protein kinase-like (PK-like)"/>
    <property type="match status" value="1"/>
</dbReference>
<evidence type="ECO:0000313" key="9">
    <source>
        <dbReference type="EMBL" id="KAB8186190.1"/>
    </source>
</evidence>
<feature type="domain" description="Protein kinase" evidence="8">
    <location>
        <begin position="10"/>
        <end position="278"/>
    </location>
</feature>
<keyword evidence="2" id="KW-0723">Serine/threonine-protein kinase</keyword>
<dbReference type="Proteomes" id="UP000313066">
    <property type="component" value="Unassembled WGS sequence"/>
</dbReference>
<dbReference type="InterPro" id="IPR011009">
    <property type="entry name" value="Kinase-like_dom_sf"/>
</dbReference>
<evidence type="ECO:0000256" key="3">
    <source>
        <dbReference type="ARBA" id="ARBA00022679"/>
    </source>
</evidence>
<dbReference type="InterPro" id="IPR008271">
    <property type="entry name" value="Ser/Thr_kinase_AS"/>
</dbReference>
<dbReference type="EMBL" id="VDMA02000004">
    <property type="protein sequence ID" value="KAB8186190.1"/>
    <property type="molecule type" value="Genomic_DNA"/>
</dbReference>
<evidence type="ECO:0000256" key="6">
    <source>
        <dbReference type="ARBA" id="ARBA00022840"/>
    </source>
</evidence>
<organism evidence="9 10">
    <name type="scientific">Microbispora catharanthi</name>
    <dbReference type="NCBI Taxonomy" id="1712871"/>
    <lineage>
        <taxon>Bacteria</taxon>
        <taxon>Bacillati</taxon>
        <taxon>Actinomycetota</taxon>
        <taxon>Actinomycetes</taxon>
        <taxon>Streptosporangiales</taxon>
        <taxon>Streptosporangiaceae</taxon>
        <taxon>Microbispora</taxon>
    </lineage>
</organism>
<dbReference type="SMART" id="SM00220">
    <property type="entry name" value="S_TKc"/>
    <property type="match status" value="1"/>
</dbReference>
<dbReference type="GO" id="GO:0004674">
    <property type="term" value="F:protein serine/threonine kinase activity"/>
    <property type="evidence" value="ECO:0007669"/>
    <property type="project" value="UniProtKB-KW"/>
</dbReference>
<keyword evidence="10" id="KW-1185">Reference proteome</keyword>
<sequence>MPTESVAGRYELIEKISTGGMGTVWRAYDSVLDREVAVKVIRTDVITSTRDAKELADRFRREARITARIRHQGVPQVYDAVLTEPYDQLYLVMEYIHGTSLRTYIRPGTLLPVPWAAAIAAQIATVLSHAHAVPVVHRDLKPDNVLVTADGTVKVLDFGIAAILRPDAPRLTRLGIPMGTSRYMSPEQTRASQVTPQSDLYALGCLLHELLSGQPVFPGPTEELFWEQHRQTQPRPLRKLRPDVPEDLEKLVLELLAKRPEQRPADAYAVYSSLLPFLPSPGSAVPEAGHGLGNCPDPTYMYRRPNAPRSPDVPADSPSSTLAPSPGVVIDARMQASITEVNRQVEALLREERFIQAADALESLIRSISVTLGARHQRVLGLRARRAAILFVGGDYRRSLPEFDDLANVYERSEGPAGTKVIICRHQAAACRAELGDVTLALGQYRELLDLVHDKESDTSETAREIRRSIGALLVVKGDDQEAREVLAALLEDLLLLLGPDDPETQEVQEMLRRLDED</sequence>
<dbReference type="PROSITE" id="PS00108">
    <property type="entry name" value="PROTEIN_KINASE_ST"/>
    <property type="match status" value="1"/>
</dbReference>
<dbReference type="PANTHER" id="PTHR43289">
    <property type="entry name" value="MITOGEN-ACTIVATED PROTEIN KINASE KINASE KINASE 20-RELATED"/>
    <property type="match status" value="1"/>
</dbReference>
<evidence type="ECO:0000256" key="2">
    <source>
        <dbReference type="ARBA" id="ARBA00022527"/>
    </source>
</evidence>
<reference evidence="9 10" key="1">
    <citation type="submission" date="2019-10" db="EMBL/GenBank/DDBJ databases">
        <title>Nonomuraea sp. nov., isolated from Phyllanthus amarus.</title>
        <authorList>
            <person name="Klykleung N."/>
            <person name="Tanasupawat S."/>
        </authorList>
    </citation>
    <scope>NUCLEOTIDE SEQUENCE [LARGE SCALE GENOMIC DNA]</scope>
    <source>
        <strain evidence="9 10">CR1-09</strain>
    </source>
</reference>
<evidence type="ECO:0000256" key="1">
    <source>
        <dbReference type="ARBA" id="ARBA00012513"/>
    </source>
</evidence>
<evidence type="ECO:0000259" key="8">
    <source>
        <dbReference type="PROSITE" id="PS50011"/>
    </source>
</evidence>
<dbReference type="InterPro" id="IPR000719">
    <property type="entry name" value="Prot_kinase_dom"/>
</dbReference>
<gene>
    <name evidence="9" type="ORF">FH610_009465</name>
</gene>
<evidence type="ECO:0000313" key="10">
    <source>
        <dbReference type="Proteomes" id="UP000313066"/>
    </source>
</evidence>
<proteinExistence type="predicted"/>
<dbReference type="AlphaFoldDB" id="A0A5N6C0Z1"/>
<keyword evidence="5 9" id="KW-0418">Kinase</keyword>
<dbReference type="CDD" id="cd14014">
    <property type="entry name" value="STKc_PknB_like"/>
    <property type="match status" value="1"/>
</dbReference>
<dbReference type="Gene3D" id="1.25.40.10">
    <property type="entry name" value="Tetratricopeptide repeat domain"/>
    <property type="match status" value="1"/>
</dbReference>
<name>A0A5N6C0Z1_9ACTN</name>
<dbReference type="GO" id="GO:0005524">
    <property type="term" value="F:ATP binding"/>
    <property type="evidence" value="ECO:0007669"/>
    <property type="project" value="UniProtKB-KW"/>
</dbReference>
<protein>
    <recommendedName>
        <fullName evidence="1">non-specific serine/threonine protein kinase</fullName>
        <ecNumber evidence="1">2.7.11.1</ecNumber>
    </recommendedName>
</protein>
<feature type="region of interest" description="Disordered" evidence="7">
    <location>
        <begin position="296"/>
        <end position="325"/>
    </location>
</feature>
<accession>A0A5N6C0Z1</accession>
<dbReference type="Gene3D" id="3.30.200.20">
    <property type="entry name" value="Phosphorylase Kinase, domain 1"/>
    <property type="match status" value="1"/>
</dbReference>
<evidence type="ECO:0000256" key="4">
    <source>
        <dbReference type="ARBA" id="ARBA00022741"/>
    </source>
</evidence>
<dbReference type="Pfam" id="PF00069">
    <property type="entry name" value="Pkinase"/>
    <property type="match status" value="1"/>
</dbReference>
<evidence type="ECO:0000256" key="7">
    <source>
        <dbReference type="SAM" id="MobiDB-lite"/>
    </source>
</evidence>
<dbReference type="PANTHER" id="PTHR43289:SF6">
    <property type="entry name" value="SERINE_THREONINE-PROTEIN KINASE NEKL-3"/>
    <property type="match status" value="1"/>
</dbReference>
<keyword evidence="3" id="KW-0808">Transferase</keyword>
<dbReference type="PROSITE" id="PS50011">
    <property type="entry name" value="PROTEIN_KINASE_DOM"/>
    <property type="match status" value="1"/>
</dbReference>
<keyword evidence="4" id="KW-0547">Nucleotide-binding</keyword>
<evidence type="ECO:0000256" key="5">
    <source>
        <dbReference type="ARBA" id="ARBA00022777"/>
    </source>
</evidence>
<dbReference type="EC" id="2.7.11.1" evidence="1"/>